<dbReference type="PROSITE" id="PS50011">
    <property type="entry name" value="PROTEIN_KINASE_DOM"/>
    <property type="match status" value="1"/>
</dbReference>
<feature type="compositionally biased region" description="Low complexity" evidence="1">
    <location>
        <begin position="372"/>
        <end position="393"/>
    </location>
</feature>
<dbReference type="SMART" id="SM00100">
    <property type="entry name" value="cNMP"/>
    <property type="match status" value="1"/>
</dbReference>
<feature type="region of interest" description="Disordered" evidence="1">
    <location>
        <begin position="617"/>
        <end position="654"/>
    </location>
</feature>
<dbReference type="Gene3D" id="2.60.120.10">
    <property type="entry name" value="Jelly Rolls"/>
    <property type="match status" value="1"/>
</dbReference>
<protein>
    <recommendedName>
        <fullName evidence="6">cGMP-dependent protein kinase</fullName>
    </recommendedName>
</protein>
<feature type="domain" description="Cyclic nucleotide-binding" evidence="3">
    <location>
        <begin position="445"/>
        <end position="485"/>
    </location>
</feature>
<feature type="compositionally biased region" description="Gly residues" evidence="1">
    <location>
        <begin position="899"/>
        <end position="909"/>
    </location>
</feature>
<evidence type="ECO:0008006" key="6">
    <source>
        <dbReference type="Google" id="ProtNLM"/>
    </source>
</evidence>
<dbReference type="Gene3D" id="1.10.510.10">
    <property type="entry name" value="Transferase(Phosphotransferase) domain 1"/>
    <property type="match status" value="1"/>
</dbReference>
<keyword evidence="5" id="KW-1185">Reference proteome</keyword>
<name>A0ABN9QGI3_9DINO</name>
<evidence type="ECO:0000313" key="4">
    <source>
        <dbReference type="EMBL" id="CAK0805101.1"/>
    </source>
</evidence>
<dbReference type="CDD" id="cd00038">
    <property type="entry name" value="CAP_ED"/>
    <property type="match status" value="1"/>
</dbReference>
<dbReference type="Proteomes" id="UP001189429">
    <property type="component" value="Unassembled WGS sequence"/>
</dbReference>
<gene>
    <name evidence="4" type="ORF">PCOR1329_LOCUS11719</name>
</gene>
<dbReference type="InterPro" id="IPR018490">
    <property type="entry name" value="cNMP-bd_dom_sf"/>
</dbReference>
<dbReference type="InterPro" id="IPR000595">
    <property type="entry name" value="cNMP-bd_dom"/>
</dbReference>
<dbReference type="InterPro" id="IPR014710">
    <property type="entry name" value="RmlC-like_jellyroll"/>
</dbReference>
<feature type="compositionally biased region" description="Polar residues" evidence="1">
    <location>
        <begin position="921"/>
        <end position="937"/>
    </location>
</feature>
<organism evidence="4 5">
    <name type="scientific">Prorocentrum cordatum</name>
    <dbReference type="NCBI Taxonomy" id="2364126"/>
    <lineage>
        <taxon>Eukaryota</taxon>
        <taxon>Sar</taxon>
        <taxon>Alveolata</taxon>
        <taxon>Dinophyceae</taxon>
        <taxon>Prorocentrales</taxon>
        <taxon>Prorocentraceae</taxon>
        <taxon>Prorocentrum</taxon>
    </lineage>
</organism>
<dbReference type="InterPro" id="IPR011009">
    <property type="entry name" value="Kinase-like_dom_sf"/>
</dbReference>
<evidence type="ECO:0000259" key="2">
    <source>
        <dbReference type="PROSITE" id="PS50011"/>
    </source>
</evidence>
<sequence>MGVTLAVWVEGASGTGGLVHVGSREHLDVEVAALSRVARVAFRRAGDARMFVLPAGMVLTLGSEAAAPHDGDEPGSALSVDVGDVHCSARLEAPGAERGSGCASWPLLPGPLLWRLPRNGSDTELTVGSVLRMRQGDITLKVVSSRGTDWRGCPMARVRVVEGGLQAGKYFTGGSMYLAKIVPSKRAAKEAAAAHKRVGGGLLGSVRQLVRLEGFWQVETGAWLVIMEDFGETAREFFGRGRLLSAEDADRCAADLLAGVAAMHQHSLYHLALSPISVHLGRDGLGRLRLKLANLGVAECPSQPLPRNYTPPQGFLAPELAAPRRLRAVAEASVEGLGPGGKKEAPGELARLTAMLAEMSAQLGPLESLPLLPSLRPRGRGPQSDAAGPAAGAEEAERLARRERLQLLREFEMFLELPRASLDRLAREFEGPFQVPAGRVLFRTGDYLYFVLAGAIVTWRGRGRELSRYRRGDFLGEAALLGSTPSRRIFTASTRRGEGGCAVLRMRHSRVLPESPLVALVAPARWRFLSDTRVPLGEPRAADVFAAGALWVELVSTRGGSSLRVRRAASVEELRTLVSSFDIGNFYFTVQERRIVALITLLLRRASPGEALRCLEEAGGSGGGATEAGRPGHSHRERPEGPGERPPGGGPLAAAASAWDALQGNLRSAFELTPASEAASDAVLLGARARQSFQDQVDRLFNDVTYRRGQLYGEILGDIYGGLFAKDLLWMFREPSRTPKFPVLLVRDAEMGSLPARWYIAALAVFESELCRRTLPQGGFEIGAAVGRNRAVNFKRLWIDAFLGSFVKRLRVLVRIRLQRAKGSEVGWENLRGALKDAVLKGQSARRQVLLRKGALPTTVDQNAPAVLSMLPDQWVPDIGLHSPAASAGASSPACGAASAGGAGGGTCGRGSRPGTWRTCRASSWTTPAKESGSRGSSPPPWATRSPGTWA</sequence>
<feature type="domain" description="Protein kinase" evidence="2">
    <location>
        <begin position="140"/>
        <end position="434"/>
    </location>
</feature>
<dbReference type="SUPFAM" id="SSF51206">
    <property type="entry name" value="cAMP-binding domain-like"/>
    <property type="match status" value="1"/>
</dbReference>
<dbReference type="Pfam" id="PF00027">
    <property type="entry name" value="cNMP_binding"/>
    <property type="match status" value="1"/>
</dbReference>
<evidence type="ECO:0000256" key="1">
    <source>
        <dbReference type="SAM" id="MobiDB-lite"/>
    </source>
</evidence>
<accession>A0ABN9QGI3</accession>
<dbReference type="PROSITE" id="PS50042">
    <property type="entry name" value="CNMP_BINDING_3"/>
    <property type="match status" value="1"/>
</dbReference>
<feature type="region of interest" description="Disordered" evidence="1">
    <location>
        <begin position="890"/>
        <end position="951"/>
    </location>
</feature>
<reference evidence="4" key="1">
    <citation type="submission" date="2023-10" db="EMBL/GenBank/DDBJ databases">
        <authorList>
            <person name="Chen Y."/>
            <person name="Shah S."/>
            <person name="Dougan E. K."/>
            <person name="Thang M."/>
            <person name="Chan C."/>
        </authorList>
    </citation>
    <scope>NUCLEOTIDE SEQUENCE [LARGE SCALE GENOMIC DNA]</scope>
</reference>
<dbReference type="InterPro" id="IPR000719">
    <property type="entry name" value="Prot_kinase_dom"/>
</dbReference>
<comment type="caution">
    <text evidence="4">The sequence shown here is derived from an EMBL/GenBank/DDBJ whole genome shotgun (WGS) entry which is preliminary data.</text>
</comment>
<evidence type="ECO:0000259" key="3">
    <source>
        <dbReference type="PROSITE" id="PS50042"/>
    </source>
</evidence>
<dbReference type="EMBL" id="CAUYUJ010003381">
    <property type="protein sequence ID" value="CAK0805101.1"/>
    <property type="molecule type" value="Genomic_DNA"/>
</dbReference>
<proteinExistence type="predicted"/>
<evidence type="ECO:0000313" key="5">
    <source>
        <dbReference type="Proteomes" id="UP001189429"/>
    </source>
</evidence>
<feature type="region of interest" description="Disordered" evidence="1">
    <location>
        <begin position="372"/>
        <end position="395"/>
    </location>
</feature>
<dbReference type="SUPFAM" id="SSF56112">
    <property type="entry name" value="Protein kinase-like (PK-like)"/>
    <property type="match status" value="1"/>
</dbReference>